<gene>
    <name evidence="1" type="ORF">E3C22_24175</name>
</gene>
<evidence type="ECO:0008006" key="3">
    <source>
        <dbReference type="Google" id="ProtNLM"/>
    </source>
</evidence>
<keyword evidence="2" id="KW-1185">Reference proteome</keyword>
<sequence>MGNFAEIPSVFCICRDTAERDCYVEYGRALVWQVWTSLDCDEATDELEIRTFDVLVIAGMVQNTLGATLLERIRNKPGPNQITPAILVVDHKNISEAAALGRRDHINIEHIEFGQMLMSSFRIIITGIIAGKIKESGSADRPAL</sequence>
<dbReference type="AlphaFoldDB" id="A0A4Y8R6K6"/>
<proteinExistence type="predicted"/>
<dbReference type="Proteomes" id="UP000298179">
    <property type="component" value="Unassembled WGS sequence"/>
</dbReference>
<comment type="caution">
    <text evidence="1">The sequence shown here is derived from an EMBL/GenBank/DDBJ whole genome shotgun (WGS) entry which is preliminary data.</text>
</comment>
<evidence type="ECO:0000313" key="1">
    <source>
        <dbReference type="EMBL" id="TFF17232.1"/>
    </source>
</evidence>
<evidence type="ECO:0000313" key="2">
    <source>
        <dbReference type="Proteomes" id="UP000298179"/>
    </source>
</evidence>
<accession>A0A4Y8R6K6</accession>
<reference evidence="1 2" key="1">
    <citation type="submission" date="2019-03" db="EMBL/GenBank/DDBJ databases">
        <title>Jiella endophytica sp. nov., a novel endophytic bacterium isolated from root of Ficus microcarpa Linn. f.</title>
        <authorList>
            <person name="Tuo L."/>
        </authorList>
    </citation>
    <scope>NUCLEOTIDE SEQUENCE [LARGE SCALE GENOMIC DNA]</scope>
    <source>
        <strain evidence="1 2">CBS5Q-3</strain>
    </source>
</reference>
<dbReference type="RefSeq" id="WP_134764458.1">
    <property type="nucleotide sequence ID" value="NZ_SOZD01000019.1"/>
</dbReference>
<protein>
    <recommendedName>
        <fullName evidence="3">Response regulator transcription factor</fullName>
    </recommendedName>
</protein>
<name>A0A4Y8R6K6_9HYPH</name>
<organism evidence="1 2">
    <name type="scientific">Jiella endophytica</name>
    <dbReference type="NCBI Taxonomy" id="2558362"/>
    <lineage>
        <taxon>Bacteria</taxon>
        <taxon>Pseudomonadati</taxon>
        <taxon>Pseudomonadota</taxon>
        <taxon>Alphaproteobacteria</taxon>
        <taxon>Hyphomicrobiales</taxon>
        <taxon>Aurantimonadaceae</taxon>
        <taxon>Jiella</taxon>
    </lineage>
</organism>
<dbReference type="EMBL" id="SOZD01000019">
    <property type="protein sequence ID" value="TFF17232.1"/>
    <property type="molecule type" value="Genomic_DNA"/>
</dbReference>